<protein>
    <submittedName>
        <fullName evidence="2">Aminoacylase-1</fullName>
    </submittedName>
</protein>
<dbReference type="Gene3D" id="3.40.630.10">
    <property type="entry name" value="Zn peptidases"/>
    <property type="match status" value="1"/>
</dbReference>
<dbReference type="OrthoDB" id="10059875at2759"/>
<accession>A0A1R1YQY8</accession>
<keyword evidence="3" id="KW-1185">Reference proteome</keyword>
<organism evidence="2 3">
    <name type="scientific">Smittium culicis</name>
    <dbReference type="NCBI Taxonomy" id="133412"/>
    <lineage>
        <taxon>Eukaryota</taxon>
        <taxon>Fungi</taxon>
        <taxon>Fungi incertae sedis</taxon>
        <taxon>Zoopagomycota</taxon>
        <taxon>Kickxellomycotina</taxon>
        <taxon>Harpellomycetes</taxon>
        <taxon>Harpellales</taxon>
        <taxon>Legeriomycetaceae</taxon>
        <taxon>Smittium</taxon>
    </lineage>
</organism>
<reference evidence="3" key="1">
    <citation type="submission" date="2017-01" db="EMBL/GenBank/DDBJ databases">
        <authorList>
            <person name="Wang Y."/>
            <person name="White M."/>
            <person name="Kvist S."/>
            <person name="Moncalvo J.-M."/>
        </authorList>
    </citation>
    <scope>NUCLEOTIDE SEQUENCE [LARGE SCALE GENOMIC DNA]</scope>
    <source>
        <strain evidence="3">ID-206-W2</strain>
    </source>
</reference>
<evidence type="ECO:0000256" key="1">
    <source>
        <dbReference type="ARBA" id="ARBA00006247"/>
    </source>
</evidence>
<gene>
    <name evidence="2" type="ORF">AYI69_g1186</name>
</gene>
<dbReference type="EMBL" id="LSSM01000318">
    <property type="protein sequence ID" value="OMJ29318.1"/>
    <property type="molecule type" value="Genomic_DNA"/>
</dbReference>
<dbReference type="Proteomes" id="UP000187429">
    <property type="component" value="Unassembled WGS sequence"/>
</dbReference>
<dbReference type="PANTHER" id="PTHR45892:SF1">
    <property type="entry name" value="AMINOACYLASE-1"/>
    <property type="match status" value="1"/>
</dbReference>
<evidence type="ECO:0000313" key="2">
    <source>
        <dbReference type="EMBL" id="OMJ29318.1"/>
    </source>
</evidence>
<dbReference type="InterPro" id="IPR052083">
    <property type="entry name" value="Aminoacylase-1_M20A"/>
</dbReference>
<comment type="caution">
    <text evidence="2">The sequence shown here is derived from an EMBL/GenBank/DDBJ whole genome shotgun (WGS) entry which is preliminary data.</text>
</comment>
<dbReference type="InterPro" id="IPR002933">
    <property type="entry name" value="Peptidase_M20"/>
</dbReference>
<dbReference type="AlphaFoldDB" id="A0A1R1YQY8"/>
<evidence type="ECO:0000313" key="3">
    <source>
        <dbReference type="Proteomes" id="UP000187429"/>
    </source>
</evidence>
<dbReference type="PANTHER" id="PTHR45892">
    <property type="entry name" value="AMINOACYLASE-1"/>
    <property type="match status" value="1"/>
</dbReference>
<dbReference type="GO" id="GO:0004046">
    <property type="term" value="F:aminoacylase activity"/>
    <property type="evidence" value="ECO:0007669"/>
    <property type="project" value="TreeGrafter"/>
</dbReference>
<proteinExistence type="inferred from homology"/>
<dbReference type="SUPFAM" id="SSF53187">
    <property type="entry name" value="Zn-dependent exopeptidases"/>
    <property type="match status" value="1"/>
</dbReference>
<dbReference type="Pfam" id="PF01546">
    <property type="entry name" value="Peptidase_M20"/>
    <property type="match status" value="1"/>
</dbReference>
<sequence length="193" mass="22576">MALTVPESVTRFRQFLQINTVHPTPEYRKCAEFLIVKGNDIEGRFIDILKLEGTDPSEKPILLSCHTDVVPKQKRNTFDWENWEYWTHPPFATDRFLTEDGDFRVYARDSQNIKVTRSMYLEAIRKIKSSNLKLKRTIFIVFAPYEEIGGKDGVIKFVETEEFGNMNFGADVDEGIIRSLDKTMFFYSERTIK</sequence>
<comment type="similarity">
    <text evidence="1">Belongs to the peptidase M20A family.</text>
</comment>
<name>A0A1R1YQY8_9FUNG</name>